<dbReference type="Pfam" id="PF17132">
    <property type="entry name" value="Glyco_hydro_106"/>
    <property type="match status" value="1"/>
</dbReference>
<dbReference type="Gene3D" id="2.60.120.260">
    <property type="entry name" value="Galactose-binding domain-like"/>
    <property type="match status" value="1"/>
</dbReference>
<dbReference type="RefSeq" id="WP_186995876.1">
    <property type="nucleotide sequence ID" value="NZ_JACOQK010000001.1"/>
</dbReference>
<name>A0ABR7IN82_9CLOT</name>
<evidence type="ECO:0000313" key="4">
    <source>
        <dbReference type="EMBL" id="MBC5786593.1"/>
    </source>
</evidence>
<reference evidence="4 5" key="1">
    <citation type="submission" date="2020-08" db="EMBL/GenBank/DDBJ databases">
        <title>Genome public.</title>
        <authorList>
            <person name="Liu C."/>
            <person name="Sun Q."/>
        </authorList>
    </citation>
    <scope>NUCLEOTIDE SEQUENCE [LARGE SCALE GENOMIC DNA]</scope>
    <source>
        <strain evidence="4 5">NSJ-27</strain>
    </source>
</reference>
<dbReference type="PANTHER" id="PTHR36848">
    <property type="entry name" value="DNA-BINDING PROTEIN (PUTATIVE SECRETED PROTEIN)-RELATED"/>
    <property type="match status" value="1"/>
</dbReference>
<keyword evidence="2" id="KW-1133">Transmembrane helix</keyword>
<protein>
    <recommendedName>
        <fullName evidence="6">Glycosyl hydrolases family 2, sugar binding domain</fullName>
    </recommendedName>
</protein>
<accession>A0ABR7IN82</accession>
<keyword evidence="5" id="KW-1185">Reference proteome</keyword>
<feature type="compositionally biased region" description="Polar residues" evidence="1">
    <location>
        <begin position="1040"/>
        <end position="1064"/>
    </location>
</feature>
<keyword evidence="2" id="KW-0812">Transmembrane</keyword>
<evidence type="ECO:0000256" key="2">
    <source>
        <dbReference type="SAM" id="Phobius"/>
    </source>
</evidence>
<dbReference type="SUPFAM" id="SSF49785">
    <property type="entry name" value="Galactose-binding domain-like"/>
    <property type="match status" value="1"/>
</dbReference>
<keyword evidence="2" id="KW-0472">Membrane</keyword>
<gene>
    <name evidence="4" type="ORF">H8Z77_00945</name>
</gene>
<dbReference type="Proteomes" id="UP000649151">
    <property type="component" value="Unassembled WGS sequence"/>
</dbReference>
<proteinExistence type="predicted"/>
<keyword evidence="3" id="KW-0732">Signal</keyword>
<evidence type="ECO:0000313" key="5">
    <source>
        <dbReference type="Proteomes" id="UP000649151"/>
    </source>
</evidence>
<comment type="caution">
    <text evidence="4">The sequence shown here is derived from an EMBL/GenBank/DDBJ whole genome shotgun (WGS) entry which is preliminary data.</text>
</comment>
<dbReference type="InterPro" id="IPR053161">
    <property type="entry name" value="Ulvan_degrading_GH"/>
</dbReference>
<evidence type="ECO:0000256" key="1">
    <source>
        <dbReference type="SAM" id="MobiDB-lite"/>
    </source>
</evidence>
<feature type="chain" id="PRO_5046973660" description="Glycosyl hydrolases family 2, sugar binding domain" evidence="3">
    <location>
        <begin position="32"/>
        <end position="1090"/>
    </location>
</feature>
<evidence type="ECO:0000256" key="3">
    <source>
        <dbReference type="SAM" id="SignalP"/>
    </source>
</evidence>
<dbReference type="PANTHER" id="PTHR36848:SF2">
    <property type="entry name" value="SECRETED PROTEIN"/>
    <property type="match status" value="1"/>
</dbReference>
<feature type="region of interest" description="Disordered" evidence="1">
    <location>
        <begin position="1040"/>
        <end position="1067"/>
    </location>
</feature>
<sequence length="1090" mass="122894">MKGRKFRAKKVLPLLMCLSLAAATCITSVGAVSTESQSNSFVEKMNGLFQNPAMEYRPEIRWWLAEGSHTDETLKESIQELYQDGYGAIEFVTLDESAYLDNATYAWGSEEWVHDSHLIVEECTKLGMGVSFTSGTHWSTANLTTITPDDPAASQELGYRTVNLTAGQQFSGVLPTPELTVNATKMRLVEVVTAKKTSVSEDGKTIRLDPDSLTDITDTAVQQLDGTWTIDYTAPIDGDYILFSFWQYGTSETYKPASTGEAYTINYFSREGADALIEYWNENVLTPDLQQMIQENGDVSLYMDSLELSTRGTNSTGNLWCDDYEKEFSSRRGYDVGKYLPIFTLQSNVTFMSEPLYSYTLEGEEDLCNKLRNDLYQTNTELYMEECLDVLTEWLHRFGMTLRAENSYGYFFEISQPVKSLDYVETESLEFNTEPDMYRSQGGAAHLYGKTYSSETGALGGENYYRNHEYYRQIFYTQFAAGIQRTVLHGYSSAYGPEQNCSWPGYEGMMPFFSERFSKRQPASLDYPEINQHLARIQTALRQGTVKMDLGILRNDYYINNASEFQRPFEENYLHNHKAFYWQDMTLQDAGYTYDYFSPMLLQDDEITCTNGQIQADGVGYQGLIVYQEELPYESAQVLYQWAKDGLPVVIVDGETQEEIRNNMIKVNTSAAIQTPFNDGKDEQLIQLMDQIKQLDNVAVVNQAKDTYEALMQLGIRPRAEYVESNDSLLSVLHQAEDASYLYVYNYMYEEEQNDIGQISLDGIYKPYALNTWTGEITELAEYSYQGNRTILNVDLAPGDITVFVLDPNNQGEKTVVSSENVDKVTVENGNTTMYVANSGKAVLNYSDGTSYTKEVSVPEDIQLDNWNLVVQDWQPGDKITRTEDRGFGYTTTEVTYDTNKVDINVGQTDLIPWKDITQVGGTVSGVGSYTTTFTLPENWDNSLYSLQFQADSFSGGTAAIFINGKQVNGNMDNCTADLSEFAQPGENTIEVRVTSSLRNRTYDLGYDVNWTMWHQTPEIDSYGMVGDTTLKVYTKVVGQSTDQPSSDNPETPSTNESTNSPQTGDAAPIIGITVLTMASATMLIFRKKK</sequence>
<dbReference type="EMBL" id="JACOQK010000001">
    <property type="protein sequence ID" value="MBC5786593.1"/>
    <property type="molecule type" value="Genomic_DNA"/>
</dbReference>
<dbReference type="InterPro" id="IPR008979">
    <property type="entry name" value="Galactose-bd-like_sf"/>
</dbReference>
<feature type="transmembrane region" description="Helical" evidence="2">
    <location>
        <begin position="1067"/>
        <end position="1086"/>
    </location>
</feature>
<evidence type="ECO:0008006" key="6">
    <source>
        <dbReference type="Google" id="ProtNLM"/>
    </source>
</evidence>
<organism evidence="4 5">
    <name type="scientific">Clostridium facile</name>
    <dbReference type="NCBI Taxonomy" id="2763035"/>
    <lineage>
        <taxon>Bacteria</taxon>
        <taxon>Bacillati</taxon>
        <taxon>Bacillota</taxon>
        <taxon>Clostridia</taxon>
        <taxon>Eubacteriales</taxon>
        <taxon>Clostridiaceae</taxon>
        <taxon>Clostridium</taxon>
    </lineage>
</organism>
<feature type="signal peptide" evidence="3">
    <location>
        <begin position="1"/>
        <end position="31"/>
    </location>
</feature>